<dbReference type="eggNOG" id="arCOG06353">
    <property type="taxonomic scope" value="Archaea"/>
</dbReference>
<gene>
    <name evidence="2" type="ORF">NTE_02784</name>
</gene>
<evidence type="ECO:0000313" key="3">
    <source>
        <dbReference type="Proteomes" id="UP000028194"/>
    </source>
</evidence>
<dbReference type="KEGG" id="nev:NTE_02784"/>
<dbReference type="Proteomes" id="UP000028194">
    <property type="component" value="Chromosome"/>
</dbReference>
<dbReference type="AlphaFoldDB" id="A0A075MUE9"/>
<accession>A0A075MUE9</accession>
<reference evidence="2 3" key="1">
    <citation type="journal article" date="2014" name="PLoS ONE">
        <title>Genome Sequence of Candidatus Nitrososphaera evergladensis from Group I.1b Enriched from Everglades Soil Reveals Novel Genomic Features of the Ammonia-Oxidizing Archaea.</title>
        <authorList>
            <person name="Zhalnina K.V."/>
            <person name="Dias R."/>
            <person name="Leonard M.T."/>
            <person name="Dorr de Quadros P."/>
            <person name="Camargo F.A."/>
            <person name="Drew J.C."/>
            <person name="Farmerie W.G."/>
            <person name="Daroub S.H."/>
            <person name="Triplett E.W."/>
        </authorList>
    </citation>
    <scope>NUCLEOTIDE SEQUENCE [LARGE SCALE GENOMIC DNA]</scope>
    <source>
        <strain evidence="2 3">SR1</strain>
    </source>
</reference>
<dbReference type="RefSeq" id="WP_148701334.1">
    <property type="nucleotide sequence ID" value="NZ_CP007174.1"/>
</dbReference>
<evidence type="ECO:0008006" key="4">
    <source>
        <dbReference type="Google" id="ProtNLM"/>
    </source>
</evidence>
<evidence type="ECO:0000256" key="1">
    <source>
        <dbReference type="SAM" id="Phobius"/>
    </source>
</evidence>
<keyword evidence="3" id="KW-1185">Reference proteome</keyword>
<feature type="transmembrane region" description="Helical" evidence="1">
    <location>
        <begin position="133"/>
        <end position="154"/>
    </location>
</feature>
<feature type="transmembrane region" description="Helical" evidence="1">
    <location>
        <begin position="200"/>
        <end position="220"/>
    </location>
</feature>
<feature type="transmembrane region" description="Helical" evidence="1">
    <location>
        <begin position="161"/>
        <end position="180"/>
    </location>
</feature>
<proteinExistence type="predicted"/>
<protein>
    <recommendedName>
        <fullName evidence="4">Cobalt transporter subunit (CbtA)</fullName>
    </recommendedName>
</protein>
<feature type="transmembrane region" description="Helical" evidence="1">
    <location>
        <begin position="67"/>
        <end position="86"/>
    </location>
</feature>
<dbReference type="STRING" id="1459636.NTE_02784"/>
<sequence length="234" mass="24511">MQAQRAFFLAIIAGIIGGAIAVAINFVVVQARQSEIANFYTDEFVAPSIIDEGEFDQKLQELQIQNVALPIAIGVGGGVLVAAVYLRVGAGAFKVAVAVAGAAWLALYVMPAVKYPANSDTAFNPEGDGGYSMLYAGYMAASGLAALGSAIAFSKTKRKNWYVGAAGLYIGIIAALYVSFPAFSGLEFVPQQLLAGWRSSMAAGMTALWFALGIIAGALLEREEKKEKGVEKGI</sequence>
<dbReference type="HOGENOM" id="CLU_090632_0_0_2"/>
<feature type="transmembrane region" description="Helical" evidence="1">
    <location>
        <begin position="93"/>
        <end position="113"/>
    </location>
</feature>
<name>A0A075MUE9_9ARCH</name>
<dbReference type="EMBL" id="CP007174">
    <property type="protein sequence ID" value="AIF84825.1"/>
    <property type="molecule type" value="Genomic_DNA"/>
</dbReference>
<dbReference type="InterPro" id="IPR012666">
    <property type="entry name" value="CbtA_put"/>
</dbReference>
<dbReference type="OrthoDB" id="382153at2157"/>
<dbReference type="Pfam" id="PF09490">
    <property type="entry name" value="CbtA"/>
    <property type="match status" value="1"/>
</dbReference>
<keyword evidence="1" id="KW-0472">Membrane</keyword>
<keyword evidence="1" id="KW-1133">Transmembrane helix</keyword>
<dbReference type="GeneID" id="41598473"/>
<evidence type="ECO:0000313" key="2">
    <source>
        <dbReference type="EMBL" id="AIF84825.1"/>
    </source>
</evidence>
<keyword evidence="1" id="KW-0812">Transmembrane</keyword>
<feature type="transmembrane region" description="Helical" evidence="1">
    <location>
        <begin position="7"/>
        <end position="29"/>
    </location>
</feature>
<organism evidence="2 3">
    <name type="scientific">Candidatus Nitrososphaera evergladensis SR1</name>
    <dbReference type="NCBI Taxonomy" id="1459636"/>
    <lineage>
        <taxon>Archaea</taxon>
        <taxon>Nitrososphaerota</taxon>
        <taxon>Nitrososphaeria</taxon>
        <taxon>Nitrososphaerales</taxon>
        <taxon>Nitrososphaeraceae</taxon>
        <taxon>Nitrososphaera</taxon>
    </lineage>
</organism>